<evidence type="ECO:0000313" key="4">
    <source>
        <dbReference type="Proteomes" id="UP000552757"/>
    </source>
</evidence>
<gene>
    <name evidence="3" type="ORF">GGR44_001582</name>
</gene>
<dbReference type="CDD" id="cd03510">
    <property type="entry name" value="Rhizobitoxine-FADS-like"/>
    <property type="match status" value="1"/>
</dbReference>
<proteinExistence type="predicted"/>
<dbReference type="Proteomes" id="UP000552757">
    <property type="component" value="Unassembled WGS sequence"/>
</dbReference>
<dbReference type="GO" id="GO:0016020">
    <property type="term" value="C:membrane"/>
    <property type="evidence" value="ECO:0007669"/>
    <property type="project" value="TreeGrafter"/>
</dbReference>
<dbReference type="EMBL" id="JACIEB010000003">
    <property type="protein sequence ID" value="MBB3981923.1"/>
    <property type="molecule type" value="Genomic_DNA"/>
</dbReference>
<accession>A0A7W6DF25</accession>
<evidence type="ECO:0000313" key="3">
    <source>
        <dbReference type="EMBL" id="MBB3981923.1"/>
    </source>
</evidence>
<organism evidence="3 4">
    <name type="scientific">Sphingobium fontiphilum</name>
    <dbReference type="NCBI Taxonomy" id="944425"/>
    <lineage>
        <taxon>Bacteria</taxon>
        <taxon>Pseudomonadati</taxon>
        <taxon>Pseudomonadota</taxon>
        <taxon>Alphaproteobacteria</taxon>
        <taxon>Sphingomonadales</taxon>
        <taxon>Sphingomonadaceae</taxon>
        <taxon>Sphingobium</taxon>
    </lineage>
</organism>
<reference evidence="3 4" key="1">
    <citation type="submission" date="2020-08" db="EMBL/GenBank/DDBJ databases">
        <title>Genomic Encyclopedia of Type Strains, Phase IV (KMG-IV): sequencing the most valuable type-strain genomes for metagenomic binning, comparative biology and taxonomic classification.</title>
        <authorList>
            <person name="Goeker M."/>
        </authorList>
    </citation>
    <scope>NUCLEOTIDE SEQUENCE [LARGE SCALE GENOMIC DNA]</scope>
    <source>
        <strain evidence="3 4">DSM 29348</strain>
    </source>
</reference>
<keyword evidence="1" id="KW-0812">Transmembrane</keyword>
<dbReference type="InterPro" id="IPR012171">
    <property type="entry name" value="Fatty_acid_desaturase"/>
</dbReference>
<dbReference type="GO" id="GO:0016717">
    <property type="term" value="F:oxidoreductase activity, acting on paired donors, with oxidation of a pair of donors resulting in the reduction of molecular oxygen to two molecules of water"/>
    <property type="evidence" value="ECO:0007669"/>
    <property type="project" value="TreeGrafter"/>
</dbReference>
<evidence type="ECO:0000256" key="1">
    <source>
        <dbReference type="SAM" id="Phobius"/>
    </source>
</evidence>
<feature type="transmembrane region" description="Helical" evidence="1">
    <location>
        <begin position="34"/>
        <end position="53"/>
    </location>
</feature>
<dbReference type="Pfam" id="PF00487">
    <property type="entry name" value="FA_desaturase"/>
    <property type="match status" value="1"/>
</dbReference>
<evidence type="ECO:0000259" key="2">
    <source>
        <dbReference type="Pfam" id="PF00487"/>
    </source>
</evidence>
<name>A0A7W6DF25_9SPHN</name>
<feature type="domain" description="Fatty acid desaturase" evidence="2">
    <location>
        <begin position="60"/>
        <end position="301"/>
    </location>
</feature>
<dbReference type="RefSeq" id="WP_183955025.1">
    <property type="nucleotide sequence ID" value="NZ_JACIEB010000003.1"/>
</dbReference>
<dbReference type="GO" id="GO:0008610">
    <property type="term" value="P:lipid biosynthetic process"/>
    <property type="evidence" value="ECO:0007669"/>
    <property type="project" value="UniProtKB-ARBA"/>
</dbReference>
<dbReference type="InterPro" id="IPR005804">
    <property type="entry name" value="FA_desaturase_dom"/>
</dbReference>
<sequence length="327" mass="37684">MNDAAGDRPPGYRYARAGAVAVARRLSVVDNRRNALLLALQWIIVVAAMAVAIRVDHVATYLIAAIVIGTRIQCLAVMMHDACHGLLFSDRRINDLIGDIFVAYPMFISIDLYRVAHMVHHRHTNTMRDYDYRAQRKDPDQYFPKSGPAMTWLFIRSLLGLNYYRVARAGRVWSPVSNFHNPRRFGYDYPLALRLRYVVWAVIVYGLILWSPWRWQILGLFMAPQFIWANVFNRLRAMAEHAGVADAVELNGTRTVIPTLLDRILIGPLNVSYHLEHHLFPSVPWHNLRRLHDHLMSDPDYATQAHVTRSYWGVIRELMAPPARIAR</sequence>
<dbReference type="PANTHER" id="PTHR19353">
    <property type="entry name" value="FATTY ACID DESATURASE 2"/>
    <property type="match status" value="1"/>
</dbReference>
<keyword evidence="1" id="KW-0472">Membrane</keyword>
<keyword evidence="1" id="KW-1133">Transmembrane helix</keyword>
<dbReference type="PANTHER" id="PTHR19353:SF19">
    <property type="entry name" value="DELTA(5) FATTY ACID DESATURASE C-RELATED"/>
    <property type="match status" value="1"/>
</dbReference>
<protein>
    <submittedName>
        <fullName evidence="3">Fatty acid desaturase</fullName>
    </submittedName>
</protein>
<feature type="transmembrane region" description="Helical" evidence="1">
    <location>
        <begin position="191"/>
        <end position="209"/>
    </location>
</feature>
<keyword evidence="4" id="KW-1185">Reference proteome</keyword>
<comment type="caution">
    <text evidence="3">The sequence shown here is derived from an EMBL/GenBank/DDBJ whole genome shotgun (WGS) entry which is preliminary data.</text>
</comment>
<dbReference type="AlphaFoldDB" id="A0A7W6DF25"/>